<evidence type="ECO:0000313" key="2">
    <source>
        <dbReference type="Proteomes" id="UP001054945"/>
    </source>
</evidence>
<dbReference type="EMBL" id="BPLR01020100">
    <property type="protein sequence ID" value="GIX74813.1"/>
    <property type="molecule type" value="Genomic_DNA"/>
</dbReference>
<organism evidence="1 2">
    <name type="scientific">Caerostris extrusa</name>
    <name type="common">Bark spider</name>
    <name type="synonym">Caerostris bankana</name>
    <dbReference type="NCBI Taxonomy" id="172846"/>
    <lineage>
        <taxon>Eukaryota</taxon>
        <taxon>Metazoa</taxon>
        <taxon>Ecdysozoa</taxon>
        <taxon>Arthropoda</taxon>
        <taxon>Chelicerata</taxon>
        <taxon>Arachnida</taxon>
        <taxon>Araneae</taxon>
        <taxon>Araneomorphae</taxon>
        <taxon>Entelegynae</taxon>
        <taxon>Araneoidea</taxon>
        <taxon>Araneidae</taxon>
        <taxon>Caerostris</taxon>
    </lineage>
</organism>
<evidence type="ECO:0000313" key="1">
    <source>
        <dbReference type="EMBL" id="GIX74813.1"/>
    </source>
</evidence>
<dbReference type="Proteomes" id="UP001054945">
    <property type="component" value="Unassembled WGS sequence"/>
</dbReference>
<accession>A0AAV4MR20</accession>
<comment type="caution">
    <text evidence="1">The sequence shown here is derived from an EMBL/GenBank/DDBJ whole genome shotgun (WGS) entry which is preliminary data.</text>
</comment>
<proteinExistence type="predicted"/>
<gene>
    <name evidence="1" type="ORF">CEXT_440521</name>
</gene>
<keyword evidence="2" id="KW-1185">Reference proteome</keyword>
<name>A0AAV4MR20_CAEEX</name>
<dbReference type="AlphaFoldDB" id="A0AAV4MR20"/>
<reference evidence="1 2" key="1">
    <citation type="submission" date="2021-06" db="EMBL/GenBank/DDBJ databases">
        <title>Caerostris extrusa draft genome.</title>
        <authorList>
            <person name="Kono N."/>
            <person name="Arakawa K."/>
        </authorList>
    </citation>
    <scope>NUCLEOTIDE SEQUENCE [LARGE SCALE GENOMIC DNA]</scope>
</reference>
<protein>
    <submittedName>
        <fullName evidence="1">Uncharacterized protein</fullName>
    </submittedName>
</protein>
<sequence length="156" mass="17187">MLDLVKLSLSALTNRTVGPLMPDLVKLSLSALTNRTVGPLMLDLVKLSLSALTNRTVGPLMPDLNCVGPLMPDLVKIIKLSALTNRTVGPLMLDLVKIIAFCSLLIELSDHTLEIWLDFVVVKSPNRFLLLLIELSTINAYRFGIVGNYHHAFCSY</sequence>